<dbReference type="EMBL" id="LQMQ01000055">
    <property type="protein sequence ID" value="KUO39813.1"/>
    <property type="molecule type" value="Genomic_DNA"/>
</dbReference>
<reference evidence="3 4" key="1">
    <citation type="journal article" date="2016" name="Nat. Microbiol.">
        <title>Genomic inference of the metabolism of cosmopolitan subsurface Archaea, Hadesarchaea.</title>
        <authorList>
            <person name="Baker B.J."/>
            <person name="Saw J.H."/>
            <person name="Lind A.E."/>
            <person name="Lazar C.S."/>
            <person name="Hinrichs K.-U."/>
            <person name="Teske A.P."/>
            <person name="Ettema T.J."/>
        </authorList>
    </citation>
    <scope>NUCLEOTIDE SEQUENCE [LARGE SCALE GENOMIC DNA]</scope>
</reference>
<dbReference type="AlphaFoldDB" id="A0A147JTL4"/>
<sequence length="369" mass="41446">MDKNMHIGFFTDTFLPQKNGVVTSLLSTGAELVRRGHEVSVFCPRTSVKKQEGMTIYSYPAVTFKPYPEFKIAVPQGREQVPPLDLVHSHSPFTMGFFGWRVSKFQKIPRVTTFHTLLSEYVRYVAPVGKKIMEKVVWKYCEIFYNKQQGIIAPSQALKKVLKEHGIKRNISIIPTGIDTGFFRPEKKETAREKLGLEPGEKIFLSLGRLGHEKNIDIILKAFENVEGKLIIAGRGPAATKLRKLRDMLGLKKKVSFPGYVPEKLKPRYYSAADAFVIASTSETQALVVVEAMACGCPVIGADSLAIPEIISDGKNGYLFRPGDIAQLAEILNSYEPSKRMVNQALKTGQKFSVTRCTRKLEQFYRAHL</sequence>
<dbReference type="InterPro" id="IPR050194">
    <property type="entry name" value="Glycosyltransferase_grp1"/>
</dbReference>
<dbReference type="PANTHER" id="PTHR45947:SF3">
    <property type="entry name" value="SULFOQUINOVOSYL TRANSFERASE SQD2"/>
    <property type="match status" value="1"/>
</dbReference>
<evidence type="ECO:0000259" key="1">
    <source>
        <dbReference type="Pfam" id="PF00534"/>
    </source>
</evidence>
<protein>
    <recommendedName>
        <fullName evidence="5">Glycosyl transferase family 1</fullName>
    </recommendedName>
</protein>
<comment type="caution">
    <text evidence="3">The sequence shown here is derived from an EMBL/GenBank/DDBJ whole genome shotgun (WGS) entry which is preliminary data.</text>
</comment>
<evidence type="ECO:0008006" key="5">
    <source>
        <dbReference type="Google" id="ProtNLM"/>
    </source>
</evidence>
<dbReference type="Pfam" id="PF13439">
    <property type="entry name" value="Glyco_transf_4"/>
    <property type="match status" value="1"/>
</dbReference>
<name>A0A147JTL4_HADYE</name>
<proteinExistence type="predicted"/>
<dbReference type="Pfam" id="PF00534">
    <property type="entry name" value="Glycos_transf_1"/>
    <property type="match status" value="1"/>
</dbReference>
<evidence type="ECO:0000259" key="2">
    <source>
        <dbReference type="Pfam" id="PF13439"/>
    </source>
</evidence>
<evidence type="ECO:0000313" key="3">
    <source>
        <dbReference type="EMBL" id="KUO39813.1"/>
    </source>
</evidence>
<dbReference type="InterPro" id="IPR028098">
    <property type="entry name" value="Glyco_trans_4-like_N"/>
</dbReference>
<dbReference type="STRING" id="1776334.APZ16_01305"/>
<accession>A0A147JTL4</accession>
<evidence type="ECO:0000313" key="4">
    <source>
        <dbReference type="Proteomes" id="UP000074294"/>
    </source>
</evidence>
<dbReference type="Proteomes" id="UP000074294">
    <property type="component" value="Unassembled WGS sequence"/>
</dbReference>
<dbReference type="GO" id="GO:0016757">
    <property type="term" value="F:glycosyltransferase activity"/>
    <property type="evidence" value="ECO:0007669"/>
    <property type="project" value="InterPro"/>
</dbReference>
<feature type="domain" description="Glycosyl transferase family 1" evidence="1">
    <location>
        <begin position="188"/>
        <end position="345"/>
    </location>
</feature>
<dbReference type="PANTHER" id="PTHR45947">
    <property type="entry name" value="SULFOQUINOVOSYL TRANSFERASE SQD2"/>
    <property type="match status" value="1"/>
</dbReference>
<dbReference type="SUPFAM" id="SSF53756">
    <property type="entry name" value="UDP-Glycosyltransferase/glycogen phosphorylase"/>
    <property type="match status" value="1"/>
</dbReference>
<dbReference type="Gene3D" id="3.40.50.2000">
    <property type="entry name" value="Glycogen Phosphorylase B"/>
    <property type="match status" value="2"/>
</dbReference>
<feature type="domain" description="Glycosyltransferase subfamily 4-like N-terminal" evidence="2">
    <location>
        <begin position="19"/>
        <end position="180"/>
    </location>
</feature>
<organism evidence="3 4">
    <name type="scientific">Hadarchaeum yellowstonense</name>
    <dbReference type="NCBI Taxonomy" id="1776334"/>
    <lineage>
        <taxon>Archaea</taxon>
        <taxon>Methanobacteriati</taxon>
        <taxon>Candidatus Hadarchaeota</taxon>
        <taxon>Candidatus Hadarchaeia</taxon>
        <taxon>Candidatus Hadarchaeales</taxon>
        <taxon>Candidatus Hadarchaeaceae</taxon>
        <taxon>Candidatus Hadarchaeum</taxon>
    </lineage>
</organism>
<dbReference type="InterPro" id="IPR001296">
    <property type="entry name" value="Glyco_trans_1"/>
</dbReference>
<gene>
    <name evidence="3" type="ORF">APZ16_01305</name>
</gene>